<proteinExistence type="predicted"/>
<keyword evidence="3" id="KW-1185">Reference proteome</keyword>
<protein>
    <submittedName>
        <fullName evidence="2">Uncharacterized protein</fullName>
    </submittedName>
</protein>
<sequence length="50" mass="5982">MQETEEERLAREAREEQVRADAARARARAAERRETMQFVRELDMSEEIDD</sequence>
<accession>A0ABV1NYF2</accession>
<evidence type="ECO:0000313" key="2">
    <source>
        <dbReference type="EMBL" id="MEQ7847513.1"/>
    </source>
</evidence>
<keyword evidence="1" id="KW-0175">Coiled coil</keyword>
<reference evidence="2 3" key="1">
    <citation type="submission" date="2024-02" db="EMBL/GenBank/DDBJ databases">
        <title>Full genome sequence of Nocardioides kribbensis.</title>
        <authorList>
            <person name="Poletto B.L."/>
            <person name="Silva G."/>
            <person name="Galante D."/>
            <person name="Campos K.R."/>
            <person name="Santos M.B.N."/>
            <person name="Sacchi C.T."/>
        </authorList>
    </citation>
    <scope>NUCLEOTIDE SEQUENCE [LARGE SCALE GENOMIC DNA]</scope>
    <source>
        <strain evidence="2 3">O4R</strain>
    </source>
</reference>
<name>A0ABV1NYF2_9ACTN</name>
<comment type="caution">
    <text evidence="2">The sequence shown here is derived from an EMBL/GenBank/DDBJ whole genome shotgun (WGS) entry which is preliminary data.</text>
</comment>
<dbReference type="RefSeq" id="WP_156697763.1">
    <property type="nucleotide sequence ID" value="NZ_BAAAMM010000006.1"/>
</dbReference>
<evidence type="ECO:0000256" key="1">
    <source>
        <dbReference type="SAM" id="Coils"/>
    </source>
</evidence>
<feature type="coiled-coil region" evidence="1">
    <location>
        <begin position="6"/>
        <end position="33"/>
    </location>
</feature>
<evidence type="ECO:0000313" key="3">
    <source>
        <dbReference type="Proteomes" id="UP001482520"/>
    </source>
</evidence>
<dbReference type="EMBL" id="JBEGDP010000008">
    <property type="protein sequence ID" value="MEQ7847513.1"/>
    <property type="molecule type" value="Genomic_DNA"/>
</dbReference>
<gene>
    <name evidence="2" type="ORF">V6R90_09510</name>
</gene>
<dbReference type="Proteomes" id="UP001482520">
    <property type="component" value="Unassembled WGS sequence"/>
</dbReference>
<organism evidence="2 3">
    <name type="scientific">Nocardioides kribbensis</name>
    <dbReference type="NCBI Taxonomy" id="305517"/>
    <lineage>
        <taxon>Bacteria</taxon>
        <taxon>Bacillati</taxon>
        <taxon>Actinomycetota</taxon>
        <taxon>Actinomycetes</taxon>
        <taxon>Propionibacteriales</taxon>
        <taxon>Nocardioidaceae</taxon>
        <taxon>Nocardioides</taxon>
    </lineage>
</organism>